<evidence type="ECO:0000259" key="4">
    <source>
        <dbReference type="SMART" id="SM00822"/>
    </source>
</evidence>
<dbReference type="CDD" id="cd05233">
    <property type="entry name" value="SDR_c"/>
    <property type="match status" value="1"/>
</dbReference>
<dbReference type="EMBL" id="NMVI01000027">
    <property type="protein sequence ID" value="OYN84668.1"/>
    <property type="molecule type" value="Genomic_DNA"/>
</dbReference>
<gene>
    <name evidence="5" type="ORF">CGZ92_12635</name>
</gene>
<dbReference type="InterPro" id="IPR036291">
    <property type="entry name" value="NAD(P)-bd_dom_sf"/>
</dbReference>
<evidence type="ECO:0000256" key="3">
    <source>
        <dbReference type="RuleBase" id="RU000363"/>
    </source>
</evidence>
<reference evidence="5 6" key="1">
    <citation type="submission" date="2017-07" db="EMBL/GenBank/DDBJ databases">
        <title>Draft whole genome sequences of clinical Proprionibacteriaceae strains.</title>
        <authorList>
            <person name="Bernier A.-M."/>
            <person name="Bernard K."/>
            <person name="Domingo M.-C."/>
        </authorList>
    </citation>
    <scope>NUCLEOTIDE SEQUENCE [LARGE SCALE GENOMIC DNA]</scope>
    <source>
        <strain evidence="5 6">NML 160184</strain>
    </source>
</reference>
<dbReference type="InterPro" id="IPR020904">
    <property type="entry name" value="Sc_DH/Rdtase_CS"/>
</dbReference>
<dbReference type="PIRSF" id="PIRSF000126">
    <property type="entry name" value="11-beta-HSD1"/>
    <property type="match status" value="1"/>
</dbReference>
<evidence type="ECO:0000313" key="6">
    <source>
        <dbReference type="Proteomes" id="UP000216533"/>
    </source>
</evidence>
<dbReference type="SMART" id="SM00822">
    <property type="entry name" value="PKS_KR"/>
    <property type="match status" value="1"/>
</dbReference>
<dbReference type="PANTHER" id="PTHR44196:SF2">
    <property type="entry name" value="SHORT-CHAIN DEHYDROGENASE-RELATED"/>
    <property type="match status" value="1"/>
</dbReference>
<organism evidence="5 6">
    <name type="scientific">Parenemella sanctibonifatiensis</name>
    <dbReference type="NCBI Taxonomy" id="2016505"/>
    <lineage>
        <taxon>Bacteria</taxon>
        <taxon>Bacillati</taxon>
        <taxon>Actinomycetota</taxon>
        <taxon>Actinomycetes</taxon>
        <taxon>Propionibacteriales</taxon>
        <taxon>Propionibacteriaceae</taxon>
        <taxon>Parenemella</taxon>
    </lineage>
</organism>
<evidence type="ECO:0000256" key="2">
    <source>
        <dbReference type="ARBA" id="ARBA00023002"/>
    </source>
</evidence>
<dbReference type="GO" id="GO:0016020">
    <property type="term" value="C:membrane"/>
    <property type="evidence" value="ECO:0007669"/>
    <property type="project" value="TreeGrafter"/>
</dbReference>
<dbReference type="Pfam" id="PF00106">
    <property type="entry name" value="adh_short"/>
    <property type="match status" value="1"/>
</dbReference>
<dbReference type="Proteomes" id="UP000216533">
    <property type="component" value="Unassembled WGS sequence"/>
</dbReference>
<sequence>MEQRPKTVLITGATGGLGRAYAEAFAQRGCRLILSGRRPAALTELAQHLSSRHAAEATIVPVDLGVPGAAQEILDAVEEPVDVLVNNAGFGLKGEVVGADPAEVAEMIQLNCGALVQLAQGFGARMAAAGRGEIINVASTAAFQPIPTMAAYAASKAFVLSFSDGLAAELAPAGVQVLAICPGPTETGFFERAGDPDAMAMRRTPEDVVRTTLSALASGRSVAVDGTMNGLMAFANRLAPRSLARAIAQRYVA</sequence>
<dbReference type="PRINTS" id="PR00081">
    <property type="entry name" value="GDHRDH"/>
</dbReference>
<dbReference type="PANTHER" id="PTHR44196">
    <property type="entry name" value="DEHYDROGENASE/REDUCTASE SDR FAMILY MEMBER 7B"/>
    <property type="match status" value="1"/>
</dbReference>
<name>A0A255DZD4_9ACTN</name>
<dbReference type="PRINTS" id="PR00080">
    <property type="entry name" value="SDRFAMILY"/>
</dbReference>
<evidence type="ECO:0000256" key="1">
    <source>
        <dbReference type="ARBA" id="ARBA00006484"/>
    </source>
</evidence>
<dbReference type="PROSITE" id="PS00061">
    <property type="entry name" value="ADH_SHORT"/>
    <property type="match status" value="1"/>
</dbReference>
<dbReference type="Gene3D" id="3.40.50.720">
    <property type="entry name" value="NAD(P)-binding Rossmann-like Domain"/>
    <property type="match status" value="1"/>
</dbReference>
<accession>A0A255DZD4</accession>
<dbReference type="GO" id="GO:0016491">
    <property type="term" value="F:oxidoreductase activity"/>
    <property type="evidence" value="ECO:0007669"/>
    <property type="project" value="UniProtKB-KW"/>
</dbReference>
<dbReference type="RefSeq" id="WP_094451730.1">
    <property type="nucleotide sequence ID" value="NZ_NMVI01000027.1"/>
</dbReference>
<protein>
    <submittedName>
        <fullName evidence="5">Oxidoreductase</fullName>
    </submittedName>
</protein>
<dbReference type="InterPro" id="IPR002347">
    <property type="entry name" value="SDR_fam"/>
</dbReference>
<evidence type="ECO:0000313" key="5">
    <source>
        <dbReference type="EMBL" id="OYN84668.1"/>
    </source>
</evidence>
<comment type="similarity">
    <text evidence="1 3">Belongs to the short-chain dehydrogenases/reductases (SDR) family.</text>
</comment>
<proteinExistence type="inferred from homology"/>
<dbReference type="AlphaFoldDB" id="A0A255DZD4"/>
<keyword evidence="2" id="KW-0560">Oxidoreductase</keyword>
<comment type="caution">
    <text evidence="5">The sequence shown here is derived from an EMBL/GenBank/DDBJ whole genome shotgun (WGS) entry which is preliminary data.</text>
</comment>
<dbReference type="InterPro" id="IPR057326">
    <property type="entry name" value="KR_dom"/>
</dbReference>
<feature type="domain" description="Ketoreductase" evidence="4">
    <location>
        <begin position="6"/>
        <end position="187"/>
    </location>
</feature>
<dbReference type="SUPFAM" id="SSF51735">
    <property type="entry name" value="NAD(P)-binding Rossmann-fold domains"/>
    <property type="match status" value="1"/>
</dbReference>